<organism evidence="1 2">
    <name type="scientific">Diploptera punctata</name>
    <name type="common">Pacific beetle cockroach</name>
    <dbReference type="NCBI Taxonomy" id="6984"/>
    <lineage>
        <taxon>Eukaryota</taxon>
        <taxon>Metazoa</taxon>
        <taxon>Ecdysozoa</taxon>
        <taxon>Arthropoda</taxon>
        <taxon>Hexapoda</taxon>
        <taxon>Insecta</taxon>
        <taxon>Pterygota</taxon>
        <taxon>Neoptera</taxon>
        <taxon>Polyneoptera</taxon>
        <taxon>Dictyoptera</taxon>
        <taxon>Blattodea</taxon>
        <taxon>Blaberoidea</taxon>
        <taxon>Blaberidae</taxon>
        <taxon>Diplopterinae</taxon>
        <taxon>Diploptera</taxon>
    </lineage>
</organism>
<dbReference type="AlphaFoldDB" id="A0AAD8AGG8"/>
<accession>A0AAD8AGG8</accession>
<comment type="caution">
    <text evidence="1">The sequence shown here is derived from an EMBL/GenBank/DDBJ whole genome shotgun (WGS) entry which is preliminary data.</text>
</comment>
<protein>
    <submittedName>
        <fullName evidence="1">Uncharacterized protein</fullName>
    </submittedName>
</protein>
<evidence type="ECO:0000313" key="2">
    <source>
        <dbReference type="Proteomes" id="UP001233999"/>
    </source>
</evidence>
<name>A0AAD8AGG8_DIPPU</name>
<feature type="non-terminal residue" evidence="1">
    <location>
        <position position="199"/>
    </location>
</feature>
<reference evidence="1" key="1">
    <citation type="journal article" date="2023" name="IScience">
        <title>Live-bearing cockroach genome reveals convergent evolutionary mechanisms linked to viviparity in insects and beyond.</title>
        <authorList>
            <person name="Fouks B."/>
            <person name="Harrison M.C."/>
            <person name="Mikhailova A.A."/>
            <person name="Marchal E."/>
            <person name="English S."/>
            <person name="Carruthers M."/>
            <person name="Jennings E.C."/>
            <person name="Chiamaka E.L."/>
            <person name="Frigard R.A."/>
            <person name="Pippel M."/>
            <person name="Attardo G.M."/>
            <person name="Benoit J.B."/>
            <person name="Bornberg-Bauer E."/>
            <person name="Tobe S.S."/>
        </authorList>
    </citation>
    <scope>NUCLEOTIDE SEQUENCE</scope>
    <source>
        <strain evidence="1">Stay&amp;Tobe</strain>
    </source>
</reference>
<dbReference type="EMBL" id="JASPKZ010001205">
    <property type="protein sequence ID" value="KAJ9598567.1"/>
    <property type="molecule type" value="Genomic_DNA"/>
</dbReference>
<evidence type="ECO:0000313" key="1">
    <source>
        <dbReference type="EMBL" id="KAJ9598567.1"/>
    </source>
</evidence>
<keyword evidence="2" id="KW-1185">Reference proteome</keyword>
<gene>
    <name evidence="1" type="ORF">L9F63_010738</name>
</gene>
<reference evidence="1" key="2">
    <citation type="submission" date="2023-05" db="EMBL/GenBank/DDBJ databases">
        <authorList>
            <person name="Fouks B."/>
        </authorList>
    </citation>
    <scope>NUCLEOTIDE SEQUENCE</scope>
    <source>
        <strain evidence="1">Stay&amp;Tobe</strain>
        <tissue evidence="1">Testes</tissue>
    </source>
</reference>
<proteinExistence type="predicted"/>
<dbReference type="Proteomes" id="UP001233999">
    <property type="component" value="Unassembled WGS sequence"/>
</dbReference>
<sequence>LCRYVYSVGGAALCMRLAEIQLTTLQQFQTLLARHSGVKSSDWWWQTSTCTQLFPYWQWRASFSLYPSYNLNFRAGEPVAKSPIFPYYGLPIYERVIRSVSSGLITKNLESEPRLIYYIHDIMLLAGDHPKPIDTMTVTVSKSVSYNNMPNITETISMPQLNEKQDDYNIIYHKMILLYRDFLMMMRIQTANKFVEKNE</sequence>
<feature type="non-terminal residue" evidence="1">
    <location>
        <position position="1"/>
    </location>
</feature>